<dbReference type="Gene3D" id="3.90.1140.10">
    <property type="entry name" value="Cyclic phosphodiesterase"/>
    <property type="match status" value="1"/>
</dbReference>
<dbReference type="InterPro" id="IPR009097">
    <property type="entry name" value="Cyclic_Pdiesterase"/>
</dbReference>
<evidence type="ECO:0000256" key="2">
    <source>
        <dbReference type="HAMAP-Rule" id="MF_01940"/>
    </source>
</evidence>
<feature type="short sequence motif" description="HXTX 1" evidence="2">
    <location>
        <begin position="36"/>
        <end position="39"/>
    </location>
</feature>
<organism evidence="3 4">
    <name type="scientific">Pseudooceanicola lipolyticus</name>
    <dbReference type="NCBI Taxonomy" id="2029104"/>
    <lineage>
        <taxon>Bacteria</taxon>
        <taxon>Pseudomonadati</taxon>
        <taxon>Pseudomonadota</taxon>
        <taxon>Alphaproteobacteria</taxon>
        <taxon>Rhodobacterales</taxon>
        <taxon>Paracoccaceae</taxon>
        <taxon>Pseudooceanicola</taxon>
    </lineage>
</organism>
<dbReference type="OrthoDB" id="9793819at2"/>
<dbReference type="GO" id="GO:0004113">
    <property type="term" value="F:2',3'-cyclic-nucleotide 3'-phosphodiesterase activity"/>
    <property type="evidence" value="ECO:0007669"/>
    <property type="project" value="InterPro"/>
</dbReference>
<name>A0A2M8IU68_9RHOB</name>
<evidence type="ECO:0000313" key="3">
    <source>
        <dbReference type="EMBL" id="PJE34052.1"/>
    </source>
</evidence>
<comment type="catalytic activity">
    <reaction evidence="2">
        <text>a 3'-end 2',3'-cyclophospho-ribonucleotide-RNA + H2O = a 3'-end 2'-phospho-ribonucleotide-RNA + H(+)</text>
        <dbReference type="Rhea" id="RHEA:11828"/>
        <dbReference type="Rhea" id="RHEA-COMP:10464"/>
        <dbReference type="Rhea" id="RHEA-COMP:17353"/>
        <dbReference type="ChEBI" id="CHEBI:15377"/>
        <dbReference type="ChEBI" id="CHEBI:15378"/>
        <dbReference type="ChEBI" id="CHEBI:83064"/>
        <dbReference type="ChEBI" id="CHEBI:173113"/>
        <dbReference type="EC" id="3.1.4.58"/>
    </reaction>
</comment>
<comment type="function">
    <text evidence="2">Hydrolyzes RNA 2',3'-cyclic phosphodiester to an RNA 2'-phosphomonoester.</text>
</comment>
<accession>A0A2M8IU68</accession>
<dbReference type="GO" id="GO:0008664">
    <property type="term" value="F:RNA 2',3'-cyclic 3'-phosphodiesterase activity"/>
    <property type="evidence" value="ECO:0007669"/>
    <property type="project" value="UniProtKB-EC"/>
</dbReference>
<keyword evidence="4" id="KW-1185">Reference proteome</keyword>
<evidence type="ECO:0000313" key="4">
    <source>
        <dbReference type="Proteomes" id="UP000231553"/>
    </source>
</evidence>
<comment type="caution">
    <text evidence="3">The sequence shown here is derived from an EMBL/GenBank/DDBJ whole genome shotgun (WGS) entry which is preliminary data.</text>
</comment>
<dbReference type="AlphaFoldDB" id="A0A2M8IU68"/>
<dbReference type="NCBIfam" id="TIGR02258">
    <property type="entry name" value="2_5_ligase"/>
    <property type="match status" value="1"/>
</dbReference>
<evidence type="ECO:0000256" key="1">
    <source>
        <dbReference type="ARBA" id="ARBA00022801"/>
    </source>
</evidence>
<dbReference type="HAMAP" id="MF_01940">
    <property type="entry name" value="RNA_CPDase"/>
    <property type="match status" value="1"/>
</dbReference>
<dbReference type="RefSeq" id="WP_100164876.1">
    <property type="nucleotide sequence ID" value="NZ_PGTB01000249.1"/>
</dbReference>
<dbReference type="SUPFAM" id="SSF55144">
    <property type="entry name" value="LigT-like"/>
    <property type="match status" value="1"/>
</dbReference>
<feature type="active site" description="Proton acceptor" evidence="2">
    <location>
        <position position="119"/>
    </location>
</feature>
<dbReference type="InterPro" id="IPR004175">
    <property type="entry name" value="RNA_CPDase"/>
</dbReference>
<gene>
    <name evidence="3" type="ORF">CVM52_24255</name>
</gene>
<dbReference type="PANTHER" id="PTHR35561">
    <property type="entry name" value="RNA 2',3'-CYCLIC PHOSPHODIESTERASE"/>
    <property type="match status" value="1"/>
</dbReference>
<protein>
    <recommendedName>
        <fullName evidence="2">RNA 2',3'-cyclic phosphodiesterase</fullName>
        <shortName evidence="2">RNA 2',3'-CPDase</shortName>
        <ecNumber evidence="2">3.1.4.58</ecNumber>
    </recommendedName>
</protein>
<dbReference type="Pfam" id="PF13563">
    <property type="entry name" value="2_5_RNA_ligase2"/>
    <property type="match status" value="1"/>
</dbReference>
<dbReference type="EC" id="3.1.4.58" evidence="2"/>
<comment type="similarity">
    <text evidence="2">Belongs to the 2H phosphoesterase superfamily. ThpR family.</text>
</comment>
<feature type="short sequence motif" description="HXTX 2" evidence="2">
    <location>
        <begin position="119"/>
        <end position="122"/>
    </location>
</feature>
<dbReference type="EMBL" id="PGTB01000249">
    <property type="protein sequence ID" value="PJE34052.1"/>
    <property type="molecule type" value="Genomic_DNA"/>
</dbReference>
<keyword evidence="1 2" id="KW-0378">Hydrolase</keyword>
<dbReference type="PANTHER" id="PTHR35561:SF1">
    <property type="entry name" value="RNA 2',3'-CYCLIC PHOSPHODIESTERASE"/>
    <property type="match status" value="1"/>
</dbReference>
<reference evidence="3 4" key="1">
    <citation type="journal article" date="2018" name="Int. J. Syst. Evol. Microbiol.">
        <title>Pseudooceanicola lipolyticus sp. nov., a marine alphaproteobacterium, reclassification of Oceanicola flagellatus as Pseudooceanicola flagellatus comb. nov. and emended description of the genus Pseudooceanicola.</title>
        <authorList>
            <person name="Huang M.-M."/>
            <person name="Guo L.-L."/>
            <person name="Wu Y.-H."/>
            <person name="Lai Q.-L."/>
            <person name="Shao Z.-Z."/>
            <person name="Wang C.-S."/>
            <person name="Wu M."/>
            <person name="Xu X.-W."/>
        </authorList>
    </citation>
    <scope>NUCLEOTIDE SEQUENCE [LARGE SCALE GENOMIC DNA]</scope>
    <source>
        <strain evidence="3 4">157</strain>
    </source>
</reference>
<proteinExistence type="inferred from homology"/>
<sequence>MRAFVGIAVADELADAIGRVQAMLPVGRQVPQENLHLTLAFLDDQPEERLEELHYRLEAIRAAPFELGFAGLGTFGGDLPRVVFADVAPSAALTDLQRRVVSAARQAGITPEARRFHPHVTLARLRPGAGEAARIAGFLADHGGAQLPSCPVMAFTLYRSDLHPGGARYEELARYDLLP</sequence>
<feature type="active site" description="Proton donor" evidence="2">
    <location>
        <position position="36"/>
    </location>
</feature>
<dbReference type="Proteomes" id="UP000231553">
    <property type="component" value="Unassembled WGS sequence"/>
</dbReference>